<organism evidence="3 4">
    <name type="scientific">Perkinsus olseni</name>
    <name type="common">Perkinsus atlanticus</name>
    <dbReference type="NCBI Taxonomy" id="32597"/>
    <lineage>
        <taxon>Eukaryota</taxon>
        <taxon>Sar</taxon>
        <taxon>Alveolata</taxon>
        <taxon>Perkinsozoa</taxon>
        <taxon>Perkinsea</taxon>
        <taxon>Perkinsida</taxon>
        <taxon>Perkinsidae</taxon>
        <taxon>Perkinsus</taxon>
    </lineage>
</organism>
<dbReference type="Proteomes" id="UP000574390">
    <property type="component" value="Unassembled WGS sequence"/>
</dbReference>
<protein>
    <submittedName>
        <fullName evidence="3">Chloride intracellular channel protein 4</fullName>
    </submittedName>
</protein>
<accession>A0A7J6N4W6</accession>
<sequence length="164" mass="18563">MSVPSPSVSTAPSSLINSPAQPTTNNTTIEEYLSFDDEEDGQLATELARMETENKALHQENRNLKLTLTKVEHQVEDLFRQYTSVLEASQQQQQQQQTEAQTNSAYPEVSDLITLITRMWHKGPREMARQVISAASTAKEEMLARLRVEFAKKLEEIDAARLSR</sequence>
<feature type="compositionally biased region" description="Low complexity" evidence="2">
    <location>
        <begin position="1"/>
        <end position="14"/>
    </location>
</feature>
<name>A0A7J6N4W6_PEROL</name>
<dbReference type="EMBL" id="JABANM010038104">
    <property type="protein sequence ID" value="KAF4678796.1"/>
    <property type="molecule type" value="Genomic_DNA"/>
</dbReference>
<comment type="caution">
    <text evidence="3">The sequence shown here is derived from an EMBL/GenBank/DDBJ whole genome shotgun (WGS) entry which is preliminary data.</text>
</comment>
<evidence type="ECO:0000256" key="2">
    <source>
        <dbReference type="SAM" id="MobiDB-lite"/>
    </source>
</evidence>
<reference evidence="3 4" key="1">
    <citation type="submission" date="2020-04" db="EMBL/GenBank/DDBJ databases">
        <title>Perkinsus olseni comparative genomics.</title>
        <authorList>
            <person name="Bogema D.R."/>
        </authorList>
    </citation>
    <scope>NUCLEOTIDE SEQUENCE [LARGE SCALE GENOMIC DNA]</scope>
    <source>
        <strain evidence="3">ATCC PRA-205</strain>
    </source>
</reference>
<evidence type="ECO:0000313" key="4">
    <source>
        <dbReference type="Proteomes" id="UP000574390"/>
    </source>
</evidence>
<keyword evidence="1" id="KW-0175">Coiled coil</keyword>
<feature type="compositionally biased region" description="Polar residues" evidence="2">
    <location>
        <begin position="15"/>
        <end position="26"/>
    </location>
</feature>
<feature type="coiled-coil region" evidence="1">
    <location>
        <begin position="47"/>
        <end position="81"/>
    </location>
</feature>
<proteinExistence type="predicted"/>
<dbReference type="AlphaFoldDB" id="A0A7J6N4W6"/>
<evidence type="ECO:0000313" key="3">
    <source>
        <dbReference type="EMBL" id="KAF4678796.1"/>
    </source>
</evidence>
<evidence type="ECO:0000256" key="1">
    <source>
        <dbReference type="SAM" id="Coils"/>
    </source>
</evidence>
<gene>
    <name evidence="3" type="primary">CLIC4_3</name>
    <name evidence="3" type="ORF">FOZ62_020691</name>
</gene>
<feature type="region of interest" description="Disordered" evidence="2">
    <location>
        <begin position="1"/>
        <end position="26"/>
    </location>
</feature>